<dbReference type="PANTHER" id="PTHR42815:SF2">
    <property type="entry name" value="FAD-BINDING, PUTATIVE (AFU_ORTHOLOGUE AFUA_6G07600)-RELATED"/>
    <property type="match status" value="1"/>
</dbReference>
<organism evidence="3 4">
    <name type="scientific">Thalassospira povalilytica</name>
    <dbReference type="NCBI Taxonomy" id="732237"/>
    <lineage>
        <taxon>Bacteria</taxon>
        <taxon>Pseudomonadati</taxon>
        <taxon>Pseudomonadota</taxon>
        <taxon>Alphaproteobacteria</taxon>
        <taxon>Rhodospirillales</taxon>
        <taxon>Thalassospiraceae</taxon>
        <taxon>Thalassospira</taxon>
    </lineage>
</organism>
<dbReference type="Pfam" id="PF01243">
    <property type="entry name" value="PNPOx_N"/>
    <property type="match status" value="1"/>
</dbReference>
<dbReference type="RefSeq" id="WP_206927057.1">
    <property type="nucleotide sequence ID" value="NZ_JAEKJW010000001.1"/>
</dbReference>
<dbReference type="InterPro" id="IPR011576">
    <property type="entry name" value="Pyridox_Oxase_N"/>
</dbReference>
<accession>A0A8I1M6X8</accession>
<gene>
    <name evidence="3" type="ORF">JF547_07560</name>
</gene>
<proteinExistence type="predicted"/>
<protein>
    <submittedName>
        <fullName evidence="3">Pyridoxamine 5'-phosphate oxidase family protein</fullName>
    </submittedName>
</protein>
<reference evidence="3" key="1">
    <citation type="submission" date="2020-12" db="EMBL/GenBank/DDBJ databases">
        <title>Oil enriched cultivation method for isolating marine PHA-producing bacteria.</title>
        <authorList>
            <person name="Zheng W."/>
            <person name="Yu S."/>
            <person name="Huang Y."/>
        </authorList>
    </citation>
    <scope>NUCLEOTIDE SEQUENCE</scope>
    <source>
        <strain evidence="3">SY-2-3</strain>
    </source>
</reference>
<dbReference type="PANTHER" id="PTHR42815">
    <property type="entry name" value="FAD-BINDING, PUTATIVE (AFU_ORTHOLOGUE AFUA_6G07600)-RELATED"/>
    <property type="match status" value="1"/>
</dbReference>
<feature type="domain" description="Pyridoxamine 5'-phosphate oxidase N-terminal" evidence="2">
    <location>
        <begin position="192"/>
        <end position="286"/>
    </location>
</feature>
<dbReference type="Proteomes" id="UP000664405">
    <property type="component" value="Unassembled WGS sequence"/>
</dbReference>
<comment type="caution">
    <text evidence="3">The sequence shown here is derived from an EMBL/GenBank/DDBJ whole genome shotgun (WGS) entry which is preliminary data.</text>
</comment>
<evidence type="ECO:0000256" key="1">
    <source>
        <dbReference type="SAM" id="MobiDB-lite"/>
    </source>
</evidence>
<dbReference type="EMBL" id="JAEKJW010000001">
    <property type="protein sequence ID" value="MBN8196322.1"/>
    <property type="molecule type" value="Genomic_DNA"/>
</dbReference>
<name>A0A8I1M6X8_9PROT</name>
<evidence type="ECO:0000259" key="2">
    <source>
        <dbReference type="Pfam" id="PF01243"/>
    </source>
</evidence>
<dbReference type="SUPFAM" id="SSF50475">
    <property type="entry name" value="FMN-binding split barrel"/>
    <property type="match status" value="1"/>
</dbReference>
<evidence type="ECO:0000313" key="4">
    <source>
        <dbReference type="Proteomes" id="UP000664405"/>
    </source>
</evidence>
<dbReference type="Gene3D" id="2.30.110.10">
    <property type="entry name" value="Electron Transport, Fmn-binding Protein, Chain A"/>
    <property type="match status" value="1"/>
</dbReference>
<sequence length="321" mass="35426">MSDRIDIQNPHSPRPPVSDGAPSPWHAGEIRLQQILGVDARMEEVGRKVLRDHLIEQHRLFYPQLPFVVLGSVDPNGRPWATLRANKPGFLFATDIYHLAVTLPRDGNDPADAGMEDSDAIGLLGIELHTRRRNRLNGTVSRTNETSFDITVGHSFGNCPKYITPRDLDIARHSAPAGATITRGEHDLSNDARALIARSDTFFIASYIDHDDQRRDVDVSHRGGNPGFVHIEDDGTLIIPDYAGNRFFNTLGNLLINPRAGLVFVDFTNGDMLQITGNAEIIMGGAMLANYEGAERLVAFRPSQWIHRPGAFPLRMTGANG</sequence>
<dbReference type="InterPro" id="IPR012349">
    <property type="entry name" value="Split_barrel_FMN-bd"/>
</dbReference>
<dbReference type="AlphaFoldDB" id="A0A8I1M6X8"/>
<feature type="region of interest" description="Disordered" evidence="1">
    <location>
        <begin position="1"/>
        <end position="25"/>
    </location>
</feature>
<evidence type="ECO:0000313" key="3">
    <source>
        <dbReference type="EMBL" id="MBN8196322.1"/>
    </source>
</evidence>